<dbReference type="GO" id="GO:0005737">
    <property type="term" value="C:cytoplasm"/>
    <property type="evidence" value="ECO:0007669"/>
    <property type="project" value="TreeGrafter"/>
</dbReference>
<dbReference type="Gene3D" id="3.30.70.260">
    <property type="match status" value="1"/>
</dbReference>
<dbReference type="GO" id="GO:0004751">
    <property type="term" value="F:ribose-5-phosphate isomerase activity"/>
    <property type="evidence" value="ECO:0007669"/>
    <property type="project" value="UniProtKB-EC"/>
</dbReference>
<dbReference type="GO" id="GO:0009052">
    <property type="term" value="P:pentose-phosphate shunt, non-oxidative branch"/>
    <property type="evidence" value="ECO:0007669"/>
    <property type="project" value="InterPro"/>
</dbReference>
<organism evidence="9 10">
    <name type="scientific">Malassezia vespertilionis</name>
    <dbReference type="NCBI Taxonomy" id="2020962"/>
    <lineage>
        <taxon>Eukaryota</taxon>
        <taxon>Fungi</taxon>
        <taxon>Dikarya</taxon>
        <taxon>Basidiomycota</taxon>
        <taxon>Ustilaginomycotina</taxon>
        <taxon>Malasseziomycetes</taxon>
        <taxon>Malasseziales</taxon>
        <taxon>Malasseziaceae</taxon>
        <taxon>Malassezia</taxon>
    </lineage>
</organism>
<evidence type="ECO:0000256" key="2">
    <source>
        <dbReference type="ARBA" id="ARBA00004988"/>
    </source>
</evidence>
<evidence type="ECO:0000256" key="4">
    <source>
        <dbReference type="ARBA" id="ARBA00011959"/>
    </source>
</evidence>
<dbReference type="Gene3D" id="3.40.50.1360">
    <property type="match status" value="1"/>
</dbReference>
<protein>
    <recommendedName>
        <fullName evidence="5">Ribose-5-phosphate isomerase</fullName>
        <ecNumber evidence="4">5.3.1.6</ecNumber>
    </recommendedName>
    <alternativeName>
        <fullName evidence="8">D-ribose-5-phosphate ketol-isomerase</fullName>
    </alternativeName>
    <alternativeName>
        <fullName evidence="7">Phosphoriboisomerase</fullName>
    </alternativeName>
</protein>
<comment type="catalytic activity">
    <reaction evidence="1">
        <text>aldehydo-D-ribose 5-phosphate = D-ribulose 5-phosphate</text>
        <dbReference type="Rhea" id="RHEA:14657"/>
        <dbReference type="ChEBI" id="CHEBI:58121"/>
        <dbReference type="ChEBI" id="CHEBI:58273"/>
        <dbReference type="EC" id="5.3.1.6"/>
    </reaction>
</comment>
<dbReference type="NCBIfam" id="TIGR00021">
    <property type="entry name" value="rpiA"/>
    <property type="match status" value="1"/>
</dbReference>
<gene>
    <name evidence="9" type="primary">RKI1</name>
    <name evidence="9" type="ORF">MVES_003543</name>
</gene>
<evidence type="ECO:0000256" key="8">
    <source>
        <dbReference type="ARBA" id="ARBA00032273"/>
    </source>
</evidence>
<accession>A0A2N1J847</accession>
<dbReference type="FunFam" id="3.30.70.260:FF:000053">
    <property type="entry name" value="Ribose-5-phosphate isomerase, putative"/>
    <property type="match status" value="1"/>
</dbReference>
<dbReference type="SUPFAM" id="SSF75445">
    <property type="entry name" value="D-ribose-5-phosphate isomerase (RpiA), lid domain"/>
    <property type="match status" value="1"/>
</dbReference>
<dbReference type="STRING" id="2020962.A0A2N1J847"/>
<dbReference type="Proteomes" id="UP000232875">
    <property type="component" value="Unassembled WGS sequence"/>
</dbReference>
<dbReference type="Pfam" id="PF06026">
    <property type="entry name" value="Rib_5-P_isom_A"/>
    <property type="match status" value="1"/>
</dbReference>
<sequence>MGKAANENRFFVPTGFQSQNLILDAAFPELDVTVDVDSDLNLIKGGGACHLREKVIAESAKTFVVVADFRKESKVLGEKYTKGVPVEIVPFASARVLSALRALGSTKAALRMAKEKAGPVVTDNGNFCVDAPFPESMMRDPSALLHQIKFITGVVEVGLFTNMCEAAYFGNEDGTITIQSLDGSKEANIKVDL</sequence>
<evidence type="ECO:0000256" key="6">
    <source>
        <dbReference type="ARBA" id="ARBA00023235"/>
    </source>
</evidence>
<evidence type="ECO:0000256" key="1">
    <source>
        <dbReference type="ARBA" id="ARBA00001713"/>
    </source>
</evidence>
<evidence type="ECO:0000313" key="10">
    <source>
        <dbReference type="Proteomes" id="UP000232875"/>
    </source>
</evidence>
<proteinExistence type="inferred from homology"/>
<evidence type="ECO:0000256" key="3">
    <source>
        <dbReference type="ARBA" id="ARBA00008088"/>
    </source>
</evidence>
<dbReference type="PANTHER" id="PTHR11934:SF0">
    <property type="entry name" value="RIBOSE-5-PHOSPHATE ISOMERASE"/>
    <property type="match status" value="1"/>
</dbReference>
<dbReference type="InterPro" id="IPR037171">
    <property type="entry name" value="NagB/RpiA_transferase-like"/>
</dbReference>
<name>A0A2N1J847_9BASI</name>
<dbReference type="UniPathway" id="UPA00115">
    <property type="reaction ID" value="UER00412"/>
</dbReference>
<keyword evidence="6" id="KW-0413">Isomerase</keyword>
<dbReference type="OrthoDB" id="1555531at2759"/>
<dbReference type="EMBL" id="KZ454994">
    <property type="protein sequence ID" value="PKI82713.1"/>
    <property type="molecule type" value="Genomic_DNA"/>
</dbReference>
<dbReference type="AlphaFoldDB" id="A0A2N1J847"/>
<reference evidence="9 10" key="1">
    <citation type="submission" date="2017-10" db="EMBL/GenBank/DDBJ databases">
        <title>A novel species of cold-tolerant Malassezia isolated from bats.</title>
        <authorList>
            <person name="Lorch J.M."/>
            <person name="Palmer J.M."/>
            <person name="Vanderwolf K.J."/>
            <person name="Schmidt K.Z."/>
            <person name="Verant M.L."/>
            <person name="Weller T.J."/>
            <person name="Blehert D.S."/>
        </authorList>
    </citation>
    <scope>NUCLEOTIDE SEQUENCE [LARGE SCALE GENOMIC DNA]</scope>
    <source>
        <strain evidence="9 10">NWHC:44797-103</strain>
    </source>
</reference>
<comment type="pathway">
    <text evidence="2">Carbohydrate degradation; pentose phosphate pathway; D-ribose 5-phosphate from D-ribulose 5-phosphate (non-oxidative stage): step 1/1.</text>
</comment>
<dbReference type="GO" id="GO:0006014">
    <property type="term" value="P:D-ribose metabolic process"/>
    <property type="evidence" value="ECO:0007669"/>
    <property type="project" value="TreeGrafter"/>
</dbReference>
<comment type="similarity">
    <text evidence="3">Belongs to the ribose 5-phosphate isomerase family.</text>
</comment>
<dbReference type="InterPro" id="IPR004788">
    <property type="entry name" value="Ribose5P_isomerase_type_A"/>
</dbReference>
<dbReference type="SUPFAM" id="SSF100950">
    <property type="entry name" value="NagB/RpiA/CoA transferase-like"/>
    <property type="match status" value="1"/>
</dbReference>
<evidence type="ECO:0000256" key="5">
    <source>
        <dbReference type="ARBA" id="ARBA00019150"/>
    </source>
</evidence>
<dbReference type="CDD" id="cd01398">
    <property type="entry name" value="RPI_A"/>
    <property type="match status" value="1"/>
</dbReference>
<dbReference type="PANTHER" id="PTHR11934">
    <property type="entry name" value="RIBOSE-5-PHOSPHATE ISOMERASE"/>
    <property type="match status" value="1"/>
</dbReference>
<evidence type="ECO:0000313" key="9">
    <source>
        <dbReference type="EMBL" id="PKI82713.1"/>
    </source>
</evidence>
<keyword evidence="10" id="KW-1185">Reference proteome</keyword>
<dbReference type="EC" id="5.3.1.6" evidence="4"/>
<evidence type="ECO:0000256" key="7">
    <source>
        <dbReference type="ARBA" id="ARBA00029734"/>
    </source>
</evidence>